<dbReference type="Pfam" id="PF00153">
    <property type="entry name" value="Mito_carr"/>
    <property type="match status" value="2"/>
</dbReference>
<dbReference type="AlphaFoldDB" id="A0A9J2P7L0"/>
<dbReference type="Proteomes" id="UP000036681">
    <property type="component" value="Unplaced"/>
</dbReference>
<dbReference type="PANTHER" id="PTHR46181">
    <property type="entry name" value="MITOCHONDRIAL GLYCINE TRANSPORTER"/>
    <property type="match status" value="1"/>
</dbReference>
<feature type="repeat" description="Solcar" evidence="5">
    <location>
        <begin position="1"/>
        <end position="75"/>
    </location>
</feature>
<dbReference type="GO" id="GO:0015187">
    <property type="term" value="F:glycine transmembrane transporter activity"/>
    <property type="evidence" value="ECO:0007669"/>
    <property type="project" value="TreeGrafter"/>
</dbReference>
<comment type="similarity">
    <text evidence="2 6">Belongs to the mitochondrial carrier (TC 2.A.29) family.</text>
</comment>
<evidence type="ECO:0000313" key="7">
    <source>
        <dbReference type="Proteomes" id="UP000036681"/>
    </source>
</evidence>
<evidence type="ECO:0000256" key="3">
    <source>
        <dbReference type="ARBA" id="ARBA00022692"/>
    </source>
</evidence>
<keyword evidence="3 5" id="KW-0812">Transmembrane</keyword>
<sequence length="249" mass="27800">MGQEERSSVLLQPLDRLKTLSQEDAVRQTNVIQRTATVIRHHGPLDLWRGIVPTLLRVVPGVAVYFGCLEVGRTFVPRGANKNATNFLLGAVSRSVAVALLMPATVIKTRFESSFYRDASVLSAAMNVLNQNGVREGRVHLPATRFSSGVLAGLMACAVTQPFDITKTHVQLYPQRYRSMLCVIGHLYSRGGIIAFFNGFWLRAVRRTFMSAMNWTIFDEVRTSKNSFILLQLLMKLTHKSFDCLILAA</sequence>
<dbReference type="Gene3D" id="1.50.40.10">
    <property type="entry name" value="Mitochondrial carrier domain"/>
    <property type="match status" value="2"/>
</dbReference>
<dbReference type="PROSITE" id="PS50920">
    <property type="entry name" value="SOLCAR"/>
    <property type="match status" value="2"/>
</dbReference>
<accession>A0A9J2P7L0</accession>
<keyword evidence="4 5" id="KW-0472">Membrane</keyword>
<proteinExistence type="inferred from homology"/>
<dbReference type="GO" id="GO:0005739">
    <property type="term" value="C:mitochondrion"/>
    <property type="evidence" value="ECO:0007669"/>
    <property type="project" value="TreeGrafter"/>
</dbReference>
<evidence type="ECO:0000256" key="2">
    <source>
        <dbReference type="ARBA" id="ARBA00006375"/>
    </source>
</evidence>
<organism evidence="7 8">
    <name type="scientific">Ascaris lumbricoides</name>
    <name type="common">Giant roundworm</name>
    <dbReference type="NCBI Taxonomy" id="6252"/>
    <lineage>
        <taxon>Eukaryota</taxon>
        <taxon>Metazoa</taxon>
        <taxon>Ecdysozoa</taxon>
        <taxon>Nematoda</taxon>
        <taxon>Chromadorea</taxon>
        <taxon>Rhabditida</taxon>
        <taxon>Spirurina</taxon>
        <taxon>Ascaridomorpha</taxon>
        <taxon>Ascaridoidea</taxon>
        <taxon>Ascarididae</taxon>
        <taxon>Ascaris</taxon>
    </lineage>
</organism>
<feature type="repeat" description="Solcar" evidence="5">
    <location>
        <begin position="140"/>
        <end position="224"/>
    </location>
</feature>
<name>A0A9J2P7L0_ASCLU</name>
<dbReference type="GO" id="GO:1904983">
    <property type="term" value="P:glycine import into mitochondrion"/>
    <property type="evidence" value="ECO:0007669"/>
    <property type="project" value="TreeGrafter"/>
</dbReference>
<dbReference type="InterPro" id="IPR018108">
    <property type="entry name" value="MCP_transmembrane"/>
</dbReference>
<evidence type="ECO:0000313" key="8">
    <source>
        <dbReference type="WBParaSite" id="ALUE_0000588001-mRNA-1"/>
    </source>
</evidence>
<dbReference type="GO" id="GO:0016020">
    <property type="term" value="C:membrane"/>
    <property type="evidence" value="ECO:0007669"/>
    <property type="project" value="UniProtKB-SubCell"/>
</dbReference>
<protein>
    <submittedName>
        <fullName evidence="8">Mitochondrial carrier protein</fullName>
    </submittedName>
</protein>
<reference evidence="8" key="1">
    <citation type="submission" date="2023-03" db="UniProtKB">
        <authorList>
            <consortium name="WormBaseParasite"/>
        </authorList>
    </citation>
    <scope>IDENTIFICATION</scope>
</reference>
<comment type="subcellular location">
    <subcellularLocation>
        <location evidence="1">Membrane</location>
        <topology evidence="1">Multi-pass membrane protein</topology>
    </subcellularLocation>
</comment>
<keyword evidence="6" id="KW-0813">Transport</keyword>
<evidence type="ECO:0000256" key="6">
    <source>
        <dbReference type="RuleBase" id="RU000488"/>
    </source>
</evidence>
<dbReference type="SUPFAM" id="SSF103506">
    <property type="entry name" value="Mitochondrial carrier"/>
    <property type="match status" value="1"/>
</dbReference>
<dbReference type="WBParaSite" id="ALUE_0000588001-mRNA-1">
    <property type="protein sequence ID" value="ALUE_0000588001-mRNA-1"/>
    <property type="gene ID" value="ALUE_0000588001"/>
</dbReference>
<keyword evidence="7" id="KW-1185">Reference proteome</keyword>
<evidence type="ECO:0000256" key="4">
    <source>
        <dbReference type="ARBA" id="ARBA00023136"/>
    </source>
</evidence>
<dbReference type="InterPro" id="IPR023395">
    <property type="entry name" value="MCP_dom_sf"/>
</dbReference>
<evidence type="ECO:0000256" key="5">
    <source>
        <dbReference type="PROSITE-ProRule" id="PRU00282"/>
    </source>
</evidence>
<evidence type="ECO:0000256" key="1">
    <source>
        <dbReference type="ARBA" id="ARBA00004141"/>
    </source>
</evidence>
<dbReference type="PANTHER" id="PTHR46181:SF3">
    <property type="entry name" value="MITOCHONDRIAL GLYCINE TRANSPORTER"/>
    <property type="match status" value="1"/>
</dbReference>